<sequence>MITKSKVAALVFKLGLAGAVLSGVVGGVVGFPGEARAEGALLAPSRLAPAERTRLTADIAAARAAHPEAFKALAEVRRQLPALDESRRGRMASVTPLLKRLGADALYPMLDQLAVEGGARGELTETAWLTWRVSLLEATGMLRDARTAPVLTAILDAPATDFEVMREAASALGKLGTDAAATKLTALAATEGPKQAAVLAGMGACRRHAVARALAASVAKTSDQATLRHVVHALGDVGSAWAWKTPVISASGEETATRAEAAKALVSAFVAHDGEVRRAAATAILVVDDPSTPALIQASRQNASPETLAALDTLARRFAASPLRRKP</sequence>
<name>A0A017SVE3_9BACT</name>
<dbReference type="eggNOG" id="COG1413">
    <property type="taxonomic scope" value="Bacteria"/>
</dbReference>
<organism evidence="1 2">
    <name type="scientific">Chondromyces apiculatus DSM 436</name>
    <dbReference type="NCBI Taxonomy" id="1192034"/>
    <lineage>
        <taxon>Bacteria</taxon>
        <taxon>Pseudomonadati</taxon>
        <taxon>Myxococcota</taxon>
        <taxon>Polyangia</taxon>
        <taxon>Polyangiales</taxon>
        <taxon>Polyangiaceae</taxon>
        <taxon>Chondromyces</taxon>
    </lineage>
</organism>
<dbReference type="EMBL" id="ASRX01000093">
    <property type="protein sequence ID" value="EYF00958.1"/>
    <property type="molecule type" value="Genomic_DNA"/>
</dbReference>
<dbReference type="InterPro" id="IPR011989">
    <property type="entry name" value="ARM-like"/>
</dbReference>
<accession>A0A017SVE3</accession>
<evidence type="ECO:0008006" key="3">
    <source>
        <dbReference type="Google" id="ProtNLM"/>
    </source>
</evidence>
<keyword evidence="2" id="KW-1185">Reference proteome</keyword>
<comment type="caution">
    <text evidence="1">The sequence shown here is derived from an EMBL/GenBank/DDBJ whole genome shotgun (WGS) entry which is preliminary data.</text>
</comment>
<dbReference type="STRING" id="1192034.CAP_8826"/>
<dbReference type="Gene3D" id="1.25.10.10">
    <property type="entry name" value="Leucine-rich Repeat Variant"/>
    <property type="match status" value="1"/>
</dbReference>
<protein>
    <recommendedName>
        <fullName evidence="3">HEAT repeat protein</fullName>
    </recommendedName>
</protein>
<evidence type="ECO:0000313" key="1">
    <source>
        <dbReference type="EMBL" id="EYF00958.1"/>
    </source>
</evidence>
<reference evidence="1 2" key="1">
    <citation type="submission" date="2013-05" db="EMBL/GenBank/DDBJ databases">
        <title>Genome assembly of Chondromyces apiculatus DSM 436.</title>
        <authorList>
            <person name="Sharma G."/>
            <person name="Khatri I."/>
            <person name="Kaur C."/>
            <person name="Mayilraj S."/>
            <person name="Subramanian S."/>
        </authorList>
    </citation>
    <scope>NUCLEOTIDE SEQUENCE [LARGE SCALE GENOMIC DNA]</scope>
    <source>
        <strain evidence="1 2">DSM 436</strain>
    </source>
</reference>
<dbReference type="SUPFAM" id="SSF48371">
    <property type="entry name" value="ARM repeat"/>
    <property type="match status" value="1"/>
</dbReference>
<proteinExistence type="predicted"/>
<dbReference type="RefSeq" id="WP_052376726.1">
    <property type="nucleotide sequence ID" value="NZ_ASRX01000093.1"/>
</dbReference>
<gene>
    <name evidence="1" type="ORF">CAP_8826</name>
</gene>
<dbReference type="OrthoDB" id="5382666at2"/>
<evidence type="ECO:0000313" key="2">
    <source>
        <dbReference type="Proteomes" id="UP000019678"/>
    </source>
</evidence>
<dbReference type="InterPro" id="IPR004155">
    <property type="entry name" value="PBS_lyase_HEAT"/>
</dbReference>
<dbReference type="AlphaFoldDB" id="A0A017SVE3"/>
<dbReference type="SMART" id="SM00567">
    <property type="entry name" value="EZ_HEAT"/>
    <property type="match status" value="3"/>
</dbReference>
<dbReference type="InterPro" id="IPR016024">
    <property type="entry name" value="ARM-type_fold"/>
</dbReference>
<dbReference type="Proteomes" id="UP000019678">
    <property type="component" value="Unassembled WGS sequence"/>
</dbReference>